<feature type="active site" description="Proton donor/acceptor" evidence="3">
    <location>
        <position position="323"/>
    </location>
</feature>
<dbReference type="InterPro" id="IPR050753">
    <property type="entry name" value="Peptidase_M14_domain"/>
</dbReference>
<comment type="caution">
    <text evidence="5">The sequence shown here is derived from an EMBL/GenBank/DDBJ whole genome shotgun (WGS) entry which is preliminary data.</text>
</comment>
<organism evidence="5">
    <name type="scientific">candidate division WOR-3 bacterium</name>
    <dbReference type="NCBI Taxonomy" id="2052148"/>
    <lineage>
        <taxon>Bacteria</taxon>
        <taxon>Bacteria division WOR-3</taxon>
    </lineage>
</organism>
<dbReference type="InterPro" id="IPR057246">
    <property type="entry name" value="CARBOXYPEPT_ZN_1"/>
</dbReference>
<proteinExistence type="inferred from homology"/>
<comment type="similarity">
    <text evidence="1 3">Belongs to the peptidase M14 family.</text>
</comment>
<dbReference type="SUPFAM" id="SSF49464">
    <property type="entry name" value="Carboxypeptidase regulatory domain-like"/>
    <property type="match status" value="1"/>
</dbReference>
<dbReference type="Pfam" id="PF00246">
    <property type="entry name" value="Peptidase_M14"/>
    <property type="match status" value="1"/>
</dbReference>
<dbReference type="AlphaFoldDB" id="A0A7C0XCI0"/>
<dbReference type="PROSITE" id="PS00132">
    <property type="entry name" value="CARBOXYPEPT_ZN_1"/>
    <property type="match status" value="1"/>
</dbReference>
<dbReference type="SMART" id="SM00631">
    <property type="entry name" value="Zn_pept"/>
    <property type="match status" value="1"/>
</dbReference>
<dbReference type="GO" id="GO:0016485">
    <property type="term" value="P:protein processing"/>
    <property type="evidence" value="ECO:0007669"/>
    <property type="project" value="TreeGrafter"/>
</dbReference>
<feature type="non-terminal residue" evidence="5">
    <location>
        <position position="603"/>
    </location>
</feature>
<evidence type="ECO:0000256" key="2">
    <source>
        <dbReference type="ARBA" id="ARBA00023180"/>
    </source>
</evidence>
<dbReference type="Gene3D" id="2.60.40.1120">
    <property type="entry name" value="Carboxypeptidase-like, regulatory domain"/>
    <property type="match status" value="1"/>
</dbReference>
<evidence type="ECO:0000313" key="5">
    <source>
        <dbReference type="EMBL" id="HDM89977.1"/>
    </source>
</evidence>
<dbReference type="EMBL" id="DRBW01000076">
    <property type="protein sequence ID" value="HDM89977.1"/>
    <property type="molecule type" value="Genomic_DNA"/>
</dbReference>
<dbReference type="PANTHER" id="PTHR11532">
    <property type="entry name" value="PROTEASE M14 CARBOXYPEPTIDASE"/>
    <property type="match status" value="1"/>
</dbReference>
<evidence type="ECO:0000256" key="1">
    <source>
        <dbReference type="ARBA" id="ARBA00005988"/>
    </source>
</evidence>
<dbReference type="GO" id="GO:0004181">
    <property type="term" value="F:metallocarboxypeptidase activity"/>
    <property type="evidence" value="ECO:0007669"/>
    <property type="project" value="InterPro"/>
</dbReference>
<dbReference type="Gene3D" id="3.40.630.10">
    <property type="entry name" value="Zn peptidases"/>
    <property type="match status" value="1"/>
</dbReference>
<dbReference type="PROSITE" id="PS52035">
    <property type="entry name" value="PEPTIDASE_M14"/>
    <property type="match status" value="1"/>
</dbReference>
<dbReference type="InterPro" id="IPR008969">
    <property type="entry name" value="CarboxyPept-like_regulatory"/>
</dbReference>
<keyword evidence="2" id="KW-0325">Glycoprotein</keyword>
<sequence length="603" mass="67743">MKKYFVLLALLLPLTGMRAEKLVRVKGLTRSEVRELLMNYPRSAVQMRKGDTYDLLLEDDAIRALSQKGRQVEVLLDMDKWREEVRKWAPKSEYHTYSEFVQDFVNLAQSYPSITRLDTIGFSVQGRAILALKVSDNVNVKEPEPEVRIVGVHHGNEWISAEVPILFAHYLVENYGSDPDVTEMVNEREIWIIPIFNPDGHVAQTRYNANGIDLNRDYGYMWENWGSSPNPYSQPETQAMFEFSQKHNFTLSLSYHSYGEVVNYIWNYSPNEPPDSLMIRQYSNGYASYNSYWVTEGYDWYETHGDLNDYSYGIDADVDWTIELGNEFIPPASQIDPIFNENRGAMMYILKKAGQGIGGFLIDSTTGDTVKEYRVYVEGNDWPVFSDRELGDFVRDLLPGTYNLRFEANGYAPVEVSGVTVYEDSLTRITAYTHPQDGVYGYKYVWADIADPNNSFANPMLTPRGLGAPDGQYISLGVGGEVVVDMGQYSWVHEGFTIYEGNDGNANEGYNVAVSDNWNGPWHSLGMGYGTMGFSIAGSGLDSVRYIKITDDGDGNANAATAGFDLDAVVAGPPQYPDIAVSPLSIDVTLQPGEVDTQEILIS</sequence>
<dbReference type="PANTHER" id="PTHR11532:SF57">
    <property type="entry name" value="CARBOXYPEPTIDASE D, B"/>
    <property type="match status" value="1"/>
</dbReference>
<dbReference type="GO" id="GO:0006518">
    <property type="term" value="P:peptide metabolic process"/>
    <property type="evidence" value="ECO:0007669"/>
    <property type="project" value="TreeGrafter"/>
</dbReference>
<feature type="domain" description="Peptidase M14" evidence="4">
    <location>
        <begin position="93"/>
        <end position="353"/>
    </location>
</feature>
<accession>A0A7C0XCI0</accession>
<protein>
    <recommendedName>
        <fullName evidence="4">Peptidase M14 domain-containing protein</fullName>
    </recommendedName>
</protein>
<dbReference type="InterPro" id="IPR033810">
    <property type="entry name" value="Carboxypeptidase_T"/>
</dbReference>
<dbReference type="Proteomes" id="UP000885931">
    <property type="component" value="Unassembled WGS sequence"/>
</dbReference>
<dbReference type="PRINTS" id="PR00765">
    <property type="entry name" value="CRBOXYPTASEA"/>
</dbReference>
<dbReference type="GO" id="GO:0005615">
    <property type="term" value="C:extracellular space"/>
    <property type="evidence" value="ECO:0007669"/>
    <property type="project" value="TreeGrafter"/>
</dbReference>
<name>A0A7C0XCI0_UNCW3</name>
<dbReference type="InterPro" id="IPR000834">
    <property type="entry name" value="Peptidase_M14"/>
</dbReference>
<gene>
    <name evidence="5" type="ORF">ENG67_02075</name>
</gene>
<evidence type="ECO:0000256" key="3">
    <source>
        <dbReference type="PROSITE-ProRule" id="PRU01379"/>
    </source>
</evidence>
<dbReference type="GO" id="GO:0008270">
    <property type="term" value="F:zinc ion binding"/>
    <property type="evidence" value="ECO:0007669"/>
    <property type="project" value="InterPro"/>
</dbReference>
<evidence type="ECO:0000259" key="4">
    <source>
        <dbReference type="PROSITE" id="PS52035"/>
    </source>
</evidence>
<dbReference type="SUPFAM" id="SSF53187">
    <property type="entry name" value="Zn-dependent exopeptidases"/>
    <property type="match status" value="1"/>
</dbReference>
<dbReference type="CDD" id="cd03859">
    <property type="entry name" value="M14_CPT"/>
    <property type="match status" value="1"/>
</dbReference>
<reference evidence="5" key="1">
    <citation type="journal article" date="2020" name="mSystems">
        <title>Genome- and Community-Level Interaction Insights into Carbon Utilization and Element Cycling Functions of Hydrothermarchaeota in Hydrothermal Sediment.</title>
        <authorList>
            <person name="Zhou Z."/>
            <person name="Liu Y."/>
            <person name="Xu W."/>
            <person name="Pan J."/>
            <person name="Luo Z.H."/>
            <person name="Li M."/>
        </authorList>
    </citation>
    <scope>NUCLEOTIDE SEQUENCE [LARGE SCALE GENOMIC DNA]</scope>
    <source>
        <strain evidence="5">HyVt-237</strain>
    </source>
</reference>